<feature type="compositionally biased region" description="Low complexity" evidence="1">
    <location>
        <begin position="18"/>
        <end position="50"/>
    </location>
</feature>
<organism evidence="2 3">
    <name type="scientific">Mycolicibacterium iranicum</name>
    <name type="common">Mycobacterium iranicum</name>
    <dbReference type="NCBI Taxonomy" id="912594"/>
    <lineage>
        <taxon>Bacteria</taxon>
        <taxon>Bacillati</taxon>
        <taxon>Actinomycetota</taxon>
        <taxon>Actinomycetes</taxon>
        <taxon>Mycobacteriales</taxon>
        <taxon>Mycobacteriaceae</taxon>
        <taxon>Mycolicibacterium</taxon>
    </lineage>
</organism>
<keyword evidence="3" id="KW-1185">Reference proteome</keyword>
<comment type="caution">
    <text evidence="2">The sequence shown here is derived from an EMBL/GenBank/DDBJ whole genome shotgun (WGS) entry which is preliminary data.</text>
</comment>
<feature type="region of interest" description="Disordered" evidence="1">
    <location>
        <begin position="10"/>
        <end position="152"/>
    </location>
</feature>
<feature type="compositionally biased region" description="Low complexity" evidence="1">
    <location>
        <begin position="96"/>
        <end position="110"/>
    </location>
</feature>
<sequence length="654" mass="67407">MTLGVGWAIASAPGVAYADTSDSSASSESSSSASADSDAPSSPSSQTDDSGAGGSSSAHDETESDSDEPNDTDPDAGDADVTDAGETDTDADEVAAEAAADAEAGQQTGTSEGPAPEDENAPEKETAAGDTGQAYAASVDASEPQPGPARATARTTLVTAISEVVTSLFQPRPEPAPVTPLQGSTMLASLAAVRDQLERSTNRRAAPSQTVGLLADTPNVLVIGVDGTNLSRVLADPANVNFFRLIQGGTTAASSIVGHTTVSNPSWSSILTGAWGEKTGVINNVFTPWTYNKWPTVFTQLESLNPDIETTSIANWNVISAIASSGLGVDNLFNVPELADDPRWLKSDDLVGDLTEIAIANASSDVANLMFSYFVGVDENGHLYGGDSPEYAEAIRNFDRNLGEIMQAVDTWEAATGEQWTILMVTDHGHQPQQGLGHGFQSPDETSTFVVANNPDLFTAGGVNLKYSIIDVTPTLMDLFGFEPSPDSDGVSLTDLGGSTLTPADDDAALRAALQDAIAMNGYPDIATNIALSIRTIAATIPYYVDNIVNGITSGLQSLADDGVFLISPLAALAIVPVKFFGDLAYVATNIVAQIVARLTGVTGASIFPLVRPEPPTFPETPDGVSTPDLVAVACTGGRVSSAVFACGAPAIAV</sequence>
<accession>A0A839QKW6</accession>
<evidence type="ECO:0000313" key="2">
    <source>
        <dbReference type="EMBL" id="MBB2992851.1"/>
    </source>
</evidence>
<dbReference type="InterPro" id="IPR002591">
    <property type="entry name" value="Phosphodiest/P_Trfase"/>
</dbReference>
<dbReference type="Pfam" id="PF01663">
    <property type="entry name" value="Phosphodiest"/>
    <property type="match status" value="1"/>
</dbReference>
<evidence type="ECO:0000256" key="1">
    <source>
        <dbReference type="SAM" id="MobiDB-lite"/>
    </source>
</evidence>
<evidence type="ECO:0000313" key="3">
    <source>
        <dbReference type="Proteomes" id="UP000550501"/>
    </source>
</evidence>
<dbReference type="RefSeq" id="WP_311736224.1">
    <property type="nucleotide sequence ID" value="NZ_JACHVU010000012.1"/>
</dbReference>
<name>A0A839QKW6_MYCIR</name>
<gene>
    <name evidence="2" type="ORF">FHR72_004356</name>
</gene>
<dbReference type="AlphaFoldDB" id="A0A839QKW6"/>
<dbReference type="PANTHER" id="PTHR10151:SF120">
    <property type="entry name" value="BIS(5'-ADENOSYL)-TRIPHOSPHATASE"/>
    <property type="match status" value="1"/>
</dbReference>
<dbReference type="Proteomes" id="UP000550501">
    <property type="component" value="Unassembled WGS sequence"/>
</dbReference>
<feature type="compositionally biased region" description="Acidic residues" evidence="1">
    <location>
        <begin position="62"/>
        <end position="95"/>
    </location>
</feature>
<protein>
    <recommendedName>
        <fullName evidence="4">Phosphodiesterase</fullName>
    </recommendedName>
</protein>
<dbReference type="PANTHER" id="PTHR10151">
    <property type="entry name" value="ECTONUCLEOTIDE PYROPHOSPHATASE/PHOSPHODIESTERASE"/>
    <property type="match status" value="1"/>
</dbReference>
<dbReference type="InterPro" id="IPR017850">
    <property type="entry name" value="Alkaline_phosphatase_core_sf"/>
</dbReference>
<dbReference type="GO" id="GO:0016787">
    <property type="term" value="F:hydrolase activity"/>
    <property type="evidence" value="ECO:0007669"/>
    <property type="project" value="UniProtKB-ARBA"/>
</dbReference>
<reference evidence="2 3" key="1">
    <citation type="submission" date="2020-08" db="EMBL/GenBank/DDBJ databases">
        <title>The Agave Microbiome: Exploring the role of microbial communities in plant adaptations to desert environments.</title>
        <authorList>
            <person name="Partida-Martinez L.P."/>
        </authorList>
    </citation>
    <scope>NUCLEOTIDE SEQUENCE [LARGE SCALE GENOMIC DNA]</scope>
    <source>
        <strain evidence="2 3">AT2.18</strain>
    </source>
</reference>
<evidence type="ECO:0008006" key="4">
    <source>
        <dbReference type="Google" id="ProtNLM"/>
    </source>
</evidence>
<dbReference type="SUPFAM" id="SSF53649">
    <property type="entry name" value="Alkaline phosphatase-like"/>
    <property type="match status" value="1"/>
</dbReference>
<dbReference type="Gene3D" id="3.40.720.10">
    <property type="entry name" value="Alkaline Phosphatase, subunit A"/>
    <property type="match status" value="2"/>
</dbReference>
<dbReference type="EMBL" id="JACHVU010000012">
    <property type="protein sequence ID" value="MBB2992851.1"/>
    <property type="molecule type" value="Genomic_DNA"/>
</dbReference>
<proteinExistence type="predicted"/>